<keyword evidence="4" id="KW-1185">Reference proteome</keyword>
<dbReference type="EMBL" id="AGNL01035784">
    <property type="protein sequence ID" value="EJK54457.1"/>
    <property type="molecule type" value="Genomic_DNA"/>
</dbReference>
<comment type="caution">
    <text evidence="3">The sequence shown here is derived from an EMBL/GenBank/DDBJ whole genome shotgun (WGS) entry which is preliminary data.</text>
</comment>
<gene>
    <name evidence="3" type="ORF">THAOC_25911</name>
</gene>
<proteinExistence type="predicted"/>
<sequence length="292" mass="32291">GYGAVDRKPASPRRSNPINGVPVKRIPAAGTAGRWVERPERRKLPTQPKTGRQTDCPRPCPCDLLDPSSHEIPGHDRDLYLGNPDVRRDRRSPRPVIRPDQVLPRPTPSALADPDLPGLKRTDKPRRGDPHEQEVHNGGADTLHWGIVVLATLMVLLVIIFGYNDLGIAPAGMSIFGDKELGINPAGKGSVAAAFVFLGLACGLQYLLMTHWSLRHASHERAGFQQRSGTDIGVDTDGMPLYGMHLEDFKNRITESFDILWQRREIRWPFSSGGDPPAGTEDRLLIEDYDLS</sequence>
<protein>
    <submittedName>
        <fullName evidence="3">Uncharacterized protein</fullName>
    </submittedName>
</protein>
<keyword evidence="2" id="KW-1133">Transmembrane helix</keyword>
<reference evidence="3 4" key="1">
    <citation type="journal article" date="2012" name="Genome Biol.">
        <title>Genome and low-iron response of an oceanic diatom adapted to chronic iron limitation.</title>
        <authorList>
            <person name="Lommer M."/>
            <person name="Specht M."/>
            <person name="Roy A.S."/>
            <person name="Kraemer L."/>
            <person name="Andreson R."/>
            <person name="Gutowska M.A."/>
            <person name="Wolf J."/>
            <person name="Bergner S.V."/>
            <person name="Schilhabel M.B."/>
            <person name="Klostermeier U.C."/>
            <person name="Beiko R.G."/>
            <person name="Rosenstiel P."/>
            <person name="Hippler M."/>
            <person name="Laroche J."/>
        </authorList>
    </citation>
    <scope>NUCLEOTIDE SEQUENCE [LARGE SCALE GENOMIC DNA]</scope>
    <source>
        <strain evidence="3 4">CCMP1005</strain>
    </source>
</reference>
<feature type="non-terminal residue" evidence="3">
    <location>
        <position position="1"/>
    </location>
</feature>
<evidence type="ECO:0000256" key="1">
    <source>
        <dbReference type="SAM" id="MobiDB-lite"/>
    </source>
</evidence>
<feature type="region of interest" description="Disordered" evidence="1">
    <location>
        <begin position="1"/>
        <end position="137"/>
    </location>
</feature>
<keyword evidence="2" id="KW-0472">Membrane</keyword>
<dbReference type="Proteomes" id="UP000266841">
    <property type="component" value="Unassembled WGS sequence"/>
</dbReference>
<keyword evidence="2" id="KW-0812">Transmembrane</keyword>
<evidence type="ECO:0000313" key="4">
    <source>
        <dbReference type="Proteomes" id="UP000266841"/>
    </source>
</evidence>
<name>K0S6F0_THAOC</name>
<evidence type="ECO:0000313" key="3">
    <source>
        <dbReference type="EMBL" id="EJK54457.1"/>
    </source>
</evidence>
<feature type="compositionally biased region" description="Basic and acidic residues" evidence="1">
    <location>
        <begin position="68"/>
        <end position="79"/>
    </location>
</feature>
<dbReference type="AlphaFoldDB" id="K0S6F0"/>
<feature type="transmembrane region" description="Helical" evidence="2">
    <location>
        <begin position="189"/>
        <end position="208"/>
    </location>
</feature>
<organism evidence="3 4">
    <name type="scientific">Thalassiosira oceanica</name>
    <name type="common">Marine diatom</name>
    <dbReference type="NCBI Taxonomy" id="159749"/>
    <lineage>
        <taxon>Eukaryota</taxon>
        <taxon>Sar</taxon>
        <taxon>Stramenopiles</taxon>
        <taxon>Ochrophyta</taxon>
        <taxon>Bacillariophyta</taxon>
        <taxon>Coscinodiscophyceae</taxon>
        <taxon>Thalassiosirophycidae</taxon>
        <taxon>Thalassiosirales</taxon>
        <taxon>Thalassiosiraceae</taxon>
        <taxon>Thalassiosira</taxon>
    </lineage>
</organism>
<feature type="transmembrane region" description="Helical" evidence="2">
    <location>
        <begin position="143"/>
        <end position="163"/>
    </location>
</feature>
<feature type="compositionally biased region" description="Basic and acidic residues" evidence="1">
    <location>
        <begin position="118"/>
        <end position="135"/>
    </location>
</feature>
<evidence type="ECO:0000256" key="2">
    <source>
        <dbReference type="SAM" id="Phobius"/>
    </source>
</evidence>
<accession>K0S6F0</accession>